<dbReference type="Proteomes" id="UP000009100">
    <property type="component" value="Chromosome 1"/>
</dbReference>
<gene>
    <name evidence="1" type="ordered locus">VS_2155</name>
</gene>
<protein>
    <submittedName>
        <fullName evidence="1">Uncharacterized protein</fullName>
    </submittedName>
</protein>
<accession>B7VHW0</accession>
<evidence type="ECO:0000313" key="1">
    <source>
        <dbReference type="EMBL" id="CAV19330.1"/>
    </source>
</evidence>
<dbReference type="EMBL" id="FM954972">
    <property type="protein sequence ID" value="CAV19330.1"/>
    <property type="molecule type" value="Genomic_DNA"/>
</dbReference>
<name>B7VHW0_VIBA3</name>
<evidence type="ECO:0000313" key="2">
    <source>
        <dbReference type="Proteomes" id="UP000009100"/>
    </source>
</evidence>
<dbReference type="AlphaFoldDB" id="B7VHW0"/>
<proteinExistence type="predicted"/>
<reference evidence="1 2" key="1">
    <citation type="submission" date="2009-02" db="EMBL/GenBank/DDBJ databases">
        <title>Vibrio splendidus str. LGP32 complete genome.</title>
        <authorList>
            <person name="Mazel D."/>
            <person name="Le Roux F."/>
        </authorList>
    </citation>
    <scope>NUCLEOTIDE SEQUENCE [LARGE SCALE GENOMIC DNA]</scope>
    <source>
        <strain evidence="1 2">LGP32</strain>
    </source>
</reference>
<dbReference type="KEGG" id="vsp:VS_2155"/>
<sequence length="54" mass="6016">MSSSVIVGYKLQLESGEDIYLQLKDDELILKETKIPAKSNQDYGIDGAVSSFMF</sequence>
<dbReference type="HOGENOM" id="CLU_3049293_0_0_6"/>
<organism evidence="1 2">
    <name type="scientific">Vibrio atlanticus (strain LGP32)</name>
    <name type="common">Vibrio splendidus (strain Mel32)</name>
    <dbReference type="NCBI Taxonomy" id="575788"/>
    <lineage>
        <taxon>Bacteria</taxon>
        <taxon>Pseudomonadati</taxon>
        <taxon>Pseudomonadota</taxon>
        <taxon>Gammaproteobacteria</taxon>
        <taxon>Vibrionales</taxon>
        <taxon>Vibrionaceae</taxon>
        <taxon>Vibrio</taxon>
    </lineage>
</organism>